<feature type="compositionally biased region" description="Basic and acidic residues" evidence="1">
    <location>
        <begin position="147"/>
        <end position="156"/>
    </location>
</feature>
<name>A0A4Z1JB22_9HELO</name>
<accession>A0A4Z1JB22</accession>
<comment type="caution">
    <text evidence="2">The sequence shown here is derived from an EMBL/GenBank/DDBJ whole genome shotgun (WGS) entry which is preliminary data.</text>
</comment>
<keyword evidence="3" id="KW-1185">Reference proteome</keyword>
<feature type="region of interest" description="Disordered" evidence="1">
    <location>
        <begin position="147"/>
        <end position="174"/>
    </location>
</feature>
<dbReference type="EMBL" id="PQXM01000962">
    <property type="protein sequence ID" value="TGO66363.1"/>
    <property type="molecule type" value="Genomic_DNA"/>
</dbReference>
<sequence length="174" mass="19772">MAQMNKQEEIDTEIVDEHDIKSQDGSELAVECRASVPSIKSFDLSIRSKISSQQPSNTTSPRIVLQYSNYGEESYTKTAEPPRTRKKKLRFSRGARKARFQWMEEEKQQIALGIHSSEEIPTIVEAIAKEVKRKRRKELKLRKRLEIKAESPEAKNKTQSMGLTSASGDGDDGF</sequence>
<dbReference type="Proteomes" id="UP000297229">
    <property type="component" value="Unassembled WGS sequence"/>
</dbReference>
<reference evidence="2 3" key="1">
    <citation type="submission" date="2017-12" db="EMBL/GenBank/DDBJ databases">
        <title>Comparative genomics of Botrytis spp.</title>
        <authorList>
            <person name="Valero-Jimenez C.A."/>
            <person name="Tapia P."/>
            <person name="Veloso J."/>
            <person name="Silva-Moreno E."/>
            <person name="Staats M."/>
            <person name="Valdes J.H."/>
            <person name="Van Kan J.A.L."/>
        </authorList>
    </citation>
    <scope>NUCLEOTIDE SEQUENCE [LARGE SCALE GENOMIC DNA]</scope>
    <source>
        <strain evidence="2 3">Be9601</strain>
    </source>
</reference>
<dbReference type="AlphaFoldDB" id="A0A4Z1JB22"/>
<feature type="compositionally biased region" description="Basic and acidic residues" evidence="1">
    <location>
        <begin position="15"/>
        <end position="24"/>
    </location>
</feature>
<gene>
    <name evidence="2" type="ORF">BELL_0964g00030</name>
</gene>
<evidence type="ECO:0000313" key="2">
    <source>
        <dbReference type="EMBL" id="TGO66363.1"/>
    </source>
</evidence>
<protein>
    <submittedName>
        <fullName evidence="2">Uncharacterized protein</fullName>
    </submittedName>
</protein>
<evidence type="ECO:0000313" key="3">
    <source>
        <dbReference type="Proteomes" id="UP000297229"/>
    </source>
</evidence>
<feature type="compositionally biased region" description="Polar residues" evidence="1">
    <location>
        <begin position="157"/>
        <end position="167"/>
    </location>
</feature>
<organism evidence="2 3">
    <name type="scientific">Botrytis elliptica</name>
    <dbReference type="NCBI Taxonomy" id="278938"/>
    <lineage>
        <taxon>Eukaryota</taxon>
        <taxon>Fungi</taxon>
        <taxon>Dikarya</taxon>
        <taxon>Ascomycota</taxon>
        <taxon>Pezizomycotina</taxon>
        <taxon>Leotiomycetes</taxon>
        <taxon>Helotiales</taxon>
        <taxon>Sclerotiniaceae</taxon>
        <taxon>Botrytis</taxon>
    </lineage>
</organism>
<proteinExistence type="predicted"/>
<feature type="region of interest" description="Disordered" evidence="1">
    <location>
        <begin position="73"/>
        <end position="92"/>
    </location>
</feature>
<feature type="region of interest" description="Disordered" evidence="1">
    <location>
        <begin position="1"/>
        <end position="28"/>
    </location>
</feature>
<evidence type="ECO:0000256" key="1">
    <source>
        <dbReference type="SAM" id="MobiDB-lite"/>
    </source>
</evidence>